<dbReference type="InterPro" id="IPR017926">
    <property type="entry name" value="GATASE"/>
</dbReference>
<feature type="domain" description="Glutamine amidotransferase" evidence="1">
    <location>
        <begin position="52"/>
        <end position="198"/>
    </location>
</feature>
<keyword evidence="2" id="KW-0315">Glutamine amidotransferase</keyword>
<dbReference type="PANTHER" id="PTHR42695">
    <property type="entry name" value="GLUTAMINE AMIDOTRANSFERASE YLR126C-RELATED"/>
    <property type="match status" value="1"/>
</dbReference>
<dbReference type="InterPro" id="IPR044992">
    <property type="entry name" value="ChyE-like"/>
</dbReference>
<dbReference type="AlphaFoldDB" id="A0A3B0X4C2"/>
<reference evidence="2" key="1">
    <citation type="submission" date="2018-06" db="EMBL/GenBank/DDBJ databases">
        <authorList>
            <person name="Zhirakovskaya E."/>
        </authorList>
    </citation>
    <scope>NUCLEOTIDE SEQUENCE</scope>
</reference>
<proteinExistence type="predicted"/>
<protein>
    <submittedName>
        <fullName evidence="2">Glutamine amidotransferase, class I</fullName>
    </submittedName>
</protein>
<dbReference type="PANTHER" id="PTHR42695:SF5">
    <property type="entry name" value="GLUTAMINE AMIDOTRANSFERASE YLR126C-RELATED"/>
    <property type="match status" value="1"/>
</dbReference>
<name>A0A3B0X4C2_9ZZZZ</name>
<dbReference type="GO" id="GO:0005829">
    <property type="term" value="C:cytosol"/>
    <property type="evidence" value="ECO:0007669"/>
    <property type="project" value="TreeGrafter"/>
</dbReference>
<dbReference type="Pfam" id="PF00117">
    <property type="entry name" value="GATase"/>
    <property type="match status" value="1"/>
</dbReference>
<dbReference type="NCBIfam" id="NF005458">
    <property type="entry name" value="PRK07053.1"/>
    <property type="match status" value="1"/>
</dbReference>
<dbReference type="SUPFAM" id="SSF52317">
    <property type="entry name" value="Class I glutamine amidotransferase-like"/>
    <property type="match status" value="1"/>
</dbReference>
<evidence type="ECO:0000259" key="1">
    <source>
        <dbReference type="Pfam" id="PF00117"/>
    </source>
</evidence>
<gene>
    <name evidence="2" type="ORF">MNBD_GAMMA05-13</name>
</gene>
<dbReference type="CDD" id="cd01741">
    <property type="entry name" value="GATase1_1"/>
    <property type="match status" value="1"/>
</dbReference>
<dbReference type="GO" id="GO:0016740">
    <property type="term" value="F:transferase activity"/>
    <property type="evidence" value="ECO:0007669"/>
    <property type="project" value="UniProtKB-KW"/>
</dbReference>
<dbReference type="Gene3D" id="3.40.50.880">
    <property type="match status" value="1"/>
</dbReference>
<evidence type="ECO:0000313" key="2">
    <source>
        <dbReference type="EMBL" id="VAW51536.1"/>
    </source>
</evidence>
<dbReference type="InterPro" id="IPR029062">
    <property type="entry name" value="Class_I_gatase-like"/>
</dbReference>
<dbReference type="EMBL" id="UOFE01000019">
    <property type="protein sequence ID" value="VAW51536.1"/>
    <property type="molecule type" value="Genomic_DNA"/>
</dbReference>
<organism evidence="2">
    <name type="scientific">hydrothermal vent metagenome</name>
    <dbReference type="NCBI Taxonomy" id="652676"/>
    <lineage>
        <taxon>unclassified sequences</taxon>
        <taxon>metagenomes</taxon>
        <taxon>ecological metagenomes</taxon>
    </lineage>
</organism>
<keyword evidence="2" id="KW-0808">Transferase</keyword>
<accession>A0A3B0X4C2</accession>
<sequence length="247" mass="27712">MVRDMGNNKTVNVIRHLAFEDMASFTSVLQAQNIQINYIEAADFALKPDDLTRIDALSEDLLVVLGGPISVNDGAMFPFIEAEIRLLEQRIAADLPTLGICLGSQLIARAMGARVYSDKAKEIGWYDLALTEAGEQSALRYLGAKHCSMLHWHGETFDLPDDAVLLASSEICTNQAFSVGKNVLALQFHPEITQRSMEKWFIGHIGEIMSTEGVSVERLREDTRRYANQLEVQGELFFNSWLNEVWF</sequence>
<dbReference type="PROSITE" id="PS51273">
    <property type="entry name" value="GATASE_TYPE_1"/>
    <property type="match status" value="1"/>
</dbReference>